<reference evidence="4 5" key="1">
    <citation type="journal article" date="2019" name="Int. J. Syst. Evol. Microbiol.">
        <title>The Global Catalogue of Microorganisms (GCM) 10K type strain sequencing project: providing services to taxonomists for standard genome sequencing and annotation.</title>
        <authorList>
            <consortium name="The Broad Institute Genomics Platform"/>
            <consortium name="The Broad Institute Genome Sequencing Center for Infectious Disease"/>
            <person name="Wu L."/>
            <person name="Ma J."/>
        </authorList>
    </citation>
    <scope>NUCLEOTIDE SEQUENCE [LARGE SCALE GENOMIC DNA]</scope>
    <source>
        <strain evidence="4 5">JCM 14900</strain>
    </source>
</reference>
<evidence type="ECO:0000313" key="4">
    <source>
        <dbReference type="EMBL" id="GAA1923858.1"/>
    </source>
</evidence>
<proteinExistence type="inferred from homology"/>
<feature type="region of interest" description="Disordered" evidence="2">
    <location>
        <begin position="90"/>
        <end position="120"/>
    </location>
</feature>
<comment type="caution">
    <text evidence="4">The sequence shown here is derived from an EMBL/GenBank/DDBJ whole genome shotgun (WGS) entry which is preliminary data.</text>
</comment>
<feature type="compositionally biased region" description="Basic and acidic residues" evidence="2">
    <location>
        <begin position="815"/>
        <end position="831"/>
    </location>
</feature>
<evidence type="ECO:0000313" key="5">
    <source>
        <dbReference type="Proteomes" id="UP001501343"/>
    </source>
</evidence>
<dbReference type="RefSeq" id="WP_344049163.1">
    <property type="nucleotide sequence ID" value="NZ_BAAAOF010000002.1"/>
</dbReference>
<dbReference type="InterPro" id="IPR011659">
    <property type="entry name" value="WD40"/>
</dbReference>
<evidence type="ECO:0000256" key="2">
    <source>
        <dbReference type="SAM" id="MobiDB-lite"/>
    </source>
</evidence>
<comment type="similarity">
    <text evidence="1">Belongs to the TolB family.</text>
</comment>
<feature type="compositionally biased region" description="Low complexity" evidence="2">
    <location>
        <begin position="987"/>
        <end position="1005"/>
    </location>
</feature>
<feature type="compositionally biased region" description="Low complexity" evidence="2">
    <location>
        <begin position="106"/>
        <end position="116"/>
    </location>
</feature>
<dbReference type="EMBL" id="BAAAOF010000002">
    <property type="protein sequence ID" value="GAA1923858.1"/>
    <property type="molecule type" value="Genomic_DNA"/>
</dbReference>
<feature type="region of interest" description="Disordered" evidence="2">
    <location>
        <begin position="807"/>
        <end position="831"/>
    </location>
</feature>
<gene>
    <name evidence="4" type="ORF">GCM10009775_15260</name>
</gene>
<dbReference type="PANTHER" id="PTHR36842">
    <property type="entry name" value="PROTEIN TOLB HOMOLOG"/>
    <property type="match status" value="1"/>
</dbReference>
<dbReference type="Gene3D" id="2.120.10.30">
    <property type="entry name" value="TolB, C-terminal domain"/>
    <property type="match status" value="1"/>
</dbReference>
<feature type="region of interest" description="Disordered" evidence="2">
    <location>
        <begin position="986"/>
        <end position="1022"/>
    </location>
</feature>
<feature type="chain" id="PRO_5046453845" evidence="3">
    <location>
        <begin position="35"/>
        <end position="2286"/>
    </location>
</feature>
<dbReference type="Pfam" id="PF07676">
    <property type="entry name" value="PD40"/>
    <property type="match status" value="3"/>
</dbReference>
<sequence length="2286" mass="235164">MNASALRPPLALGAVAALLIAGLVAVPTTGPAAAAVDDPESFSVSRADQGVSHEPSLSSDGQHVAFTSTEALSPLDTNGVTDVYVSSAVEGSSDPFSGPPELISVADGADTAGDGASFEPTTSADGRFIAFTSRAGDLVPTGAAGGASNIYVRDTLLGTTTLLAPAGVTPDGDSFGADISDDGQWIVFTSRATNLVAGDADGSSDVIVADRDADGDGAYTTVSLRSATADREGDNGDTAISGNGRFLLYRSTYIDPIPGRPAGGWLTRARVSDLSTTKNLGRYTTASAIDATGSVVVAAESGTGCGSGGITAMSFLTEELFFGVMVAPGEYWANGSITDIDLSADGSTVAWSSTQPSTAAQPVALDKPVVRLATPIWRAAWTASATDTIVCDTYAPAEVDEIGEGSDPSVSASGRTVAFTADLDAPEPAASSEVNAVDRHTNEGLAVSSVIGLTDPPSFMTSFDTAEISSATIRDYGSALANAPIHKTPIHKTPIHKTPIHKTPIHKTPIHKAPIHKTPIHKTDIPGGWAELLVATPFENASPLTLTLGEVLDWAEATVADAAAPPEARVAAQRILDLTLEDIDLEASGIGALTLGALVLGAAPLSEVRIGPSDDPVADWQAVVAAQGVDVTVVDDTELAELDYAGVDISQTGVERVPLASLPIAATNLDVFDLDDLLLDGTVLGELDLAALSNAGALFTGPLTGTVGTAVAAGLARPGITAADLAAAVPSSIVLGDVLAALLDRASYPWEQISPTALDAAQAESISSWECANLTCNHLVRFRYTFDAAPGESIDFPQAVAELLMPAGTSPSNPIHRDGSGPTRSDKRDTDFVRGSEYSTFRSEARFPLGDVRSGTVVNVDTTFTITSTPGDGASTATLRVGEKTASDSLFYGMPLDGLDVAGRNRVDGEWVEDLDGPTRLTEGMIYYEWISPLYRGLDDDGQPTEGPAADEDWYLVTPPRADERLVVSTNATDGQLALALYRDETSTTSLGTPTAGAAPGTGVAEQAPGLSGDPATSGSDTVQQVEGHVLLDQESMSGTGSASVQTDVSQSGEGDLLLRVTSGNGDPSAALYALRVQYLEEPAGPRCAPWSPAQVADPGVLGADDGLTDETNTLYLVDTQRFGDTWGAASAADVRAALATMDGVNGVHGAVISVDASESVRAARLALDSDPCSMSARAELTKQINRHVSAVVGARSSQITSIVVVGGDDIVPMAPVAEHIDQHSEQSHAAELRRTTQADGSACPPSVADGAIDPCGTPIQAAAATRHILTDDPYGLASAYDTVGGTLYVPSVALGRLTEQPAQILSTIERFAQSDGVLQADSTLTGGYGAWAELPDLVTEGLAWRNPTDDSLGTSWDKSAVADALFPAGDSAAGVVSINAHFSERALLPGIPNAADNVFTPDDLFTAESVTDTASIAGSLLFTIGCHAGSQLPAAYYGPDARDWVDVFSDAAGFVGNTGYGLASDTRTALSERLLGLYADWLGVTADEGDLTTGESLVQAKRAYLAQLGVYGGYDEKVLMQAVYYGLPMYTLAQTGEPKSAPLPELPAGLEDTRDIEGDLLGASLRLRPELTVRSDEDGTSHVVADGDEVALAIVAGEPVLPKLTYRLDAAPEGTKARGAIIRDVTSQFSDELTPTLADLSVGVDDRDDATRSDIAFPSTFAHVTAQETPDGVQDLLVVTPARAQARVGGTGTYEMFTDLTIDVVYGDAASDDDIVPFAASTDVTRRGATAYLDVRPDGTGSDVTAVLALVQEKGSTEWTPYPLTKGTDAWSAAIPIAGEFRWFLQIVDAAGNVGVDTARGHLDSWGAEAPVIGDLGPDAPLTAGERLQRSVDITGVDVDDRLTATFSVTRADGTAIATGAVPVNPGADGATRATLDVVATEPGSQVLTLTACRGGACDAETLVLDVAPPNRAPTATVTVTSDTEVIDLSSTLTAHATTSDEDGDDVVITYRWLRNGAGIEGATSDTLVLAEHAQAEDVITVEASASDGDLVSGDARATVLVVKTPDPPTITAVATNALGTYASGTWSRSAVTIAYTCTSGVEVTTCPPARTVSADTGATPLVITGTVRDALGRESTTTTAVLVDKTPPVLAPTVTPNRVEVGQTATAAANATDTGSGVSPGSATCTSPVTSTPGEYTVSCSAIDVAGNPASAAANYSVTAPAATTCKRGQDRVMMPPVNADGTSVFLRLSAVPLLFTACDRTGKPIGTSGFVKSITQVSVVPLPSTAKVNEILYILPTVKPLYVKATGLWVGSIGSASLAGGKKYTYRVTLADGTSFTFTFGVR</sequence>
<evidence type="ECO:0000256" key="3">
    <source>
        <dbReference type="SAM" id="SignalP"/>
    </source>
</evidence>
<protein>
    <submittedName>
        <fullName evidence="4">PD40 domain-containing protein</fullName>
    </submittedName>
</protein>
<accession>A0ABN2PN59</accession>
<evidence type="ECO:0000256" key="1">
    <source>
        <dbReference type="ARBA" id="ARBA00009820"/>
    </source>
</evidence>
<keyword evidence="3" id="KW-0732">Signal</keyword>
<organism evidence="4 5">
    <name type="scientific">Microbacterium aoyamense</name>
    <dbReference type="NCBI Taxonomy" id="344166"/>
    <lineage>
        <taxon>Bacteria</taxon>
        <taxon>Bacillati</taxon>
        <taxon>Actinomycetota</taxon>
        <taxon>Actinomycetes</taxon>
        <taxon>Micrococcales</taxon>
        <taxon>Microbacteriaceae</taxon>
        <taxon>Microbacterium</taxon>
    </lineage>
</organism>
<dbReference type="InterPro" id="IPR011042">
    <property type="entry name" value="6-blade_b-propeller_TolB-like"/>
</dbReference>
<keyword evidence="5" id="KW-1185">Reference proteome</keyword>
<feature type="signal peptide" evidence="3">
    <location>
        <begin position="1"/>
        <end position="34"/>
    </location>
</feature>
<name>A0ABN2PN59_9MICO</name>
<dbReference type="SUPFAM" id="SSF82171">
    <property type="entry name" value="DPP6 N-terminal domain-like"/>
    <property type="match status" value="1"/>
</dbReference>
<dbReference type="Proteomes" id="UP001501343">
    <property type="component" value="Unassembled WGS sequence"/>
</dbReference>